<dbReference type="Gene3D" id="1.10.230.10">
    <property type="entry name" value="Cytochrome P450-Terp, domain 2"/>
    <property type="match status" value="1"/>
</dbReference>
<evidence type="ECO:0000256" key="4">
    <source>
        <dbReference type="RuleBase" id="RU000441"/>
    </source>
</evidence>
<keyword evidence="2 4" id="KW-0808">Transferase</keyword>
<dbReference type="FunFam" id="1.10.580.10:FF:000001">
    <property type="entry name" value="Citrate synthase"/>
    <property type="match status" value="1"/>
</dbReference>
<dbReference type="InterPro" id="IPR016143">
    <property type="entry name" value="Citrate_synth-like_sm_a-sub"/>
</dbReference>
<dbReference type="STRING" id="56408.A0A1E5S001"/>
<keyword evidence="6" id="KW-1185">Reference proteome</keyword>
<dbReference type="EMBL" id="LPNM01000001">
    <property type="protein sequence ID" value="OEJ92303.1"/>
    <property type="molecule type" value="Genomic_DNA"/>
</dbReference>
<evidence type="ECO:0000256" key="1">
    <source>
        <dbReference type="ARBA" id="ARBA00010566"/>
    </source>
</evidence>
<sequence length="493" mass="54986">MLAASTKNTLRLLQKSSSTTTLCNGSTTSSSFNSLLSLTAQINRKNFSTTVPTAQSSNGNQQTLKQRFSEIYPEKAASIKAFKKEYGKSVIGELTLEQAYGGMRGIKGLVWEGSVLDPEEGIRFRGYTIPEITAKLPKHNDSPLPEALFWLLLTGEIPTMEQVKNLSADLAARSKLPKHTVDLIDSLPKDLHPMAQFSIAINSLESESKFSKAYANGVNKKEYWDYCYEDCLDLLGKLPVIASKIYKNVFKNGEPIGEIDMNADYGSNLAKLLGFKNNFEFTELMRLYLTIHSDHEGGNVSAHTTHLVGSALSSPYLSFAAGMNGLAGPLHGRANQEVLEWLFKFREEVKGDYSEASIEKYLWETLNSGRVIPGYGHAVLRKTDPRYMAQREFALKHFPDYDLFKLVSMIYKVAPGVLTKQGKTKNPWPNVDSHSGVLLQYYGLTDASFYTVLFGVARAFGVLPQLIMDRAFGMPIERPKSFSTEKFMQLVKK</sequence>
<dbReference type="GO" id="GO:0006099">
    <property type="term" value="P:tricarboxylic acid cycle"/>
    <property type="evidence" value="ECO:0007669"/>
    <property type="project" value="InterPro"/>
</dbReference>
<dbReference type="InterPro" id="IPR010109">
    <property type="entry name" value="Citrate_synthase_euk"/>
</dbReference>
<dbReference type="SUPFAM" id="SSF48256">
    <property type="entry name" value="Citrate synthase"/>
    <property type="match status" value="1"/>
</dbReference>
<dbReference type="PRINTS" id="PR00143">
    <property type="entry name" value="CITRTSNTHASE"/>
</dbReference>
<dbReference type="NCBIfam" id="TIGR01793">
    <property type="entry name" value="cit_synth_euk"/>
    <property type="match status" value="1"/>
</dbReference>
<feature type="active site" evidence="3">
    <location>
        <position position="432"/>
    </location>
</feature>
<comment type="caution">
    <text evidence="5">The sequence shown here is derived from an EMBL/GenBank/DDBJ whole genome shotgun (WGS) entry which is preliminary data.</text>
</comment>
<dbReference type="NCBIfam" id="NF007128">
    <property type="entry name" value="PRK09569.1"/>
    <property type="match status" value="1"/>
</dbReference>
<name>A0A1E5S001_9ASCO</name>
<dbReference type="PANTHER" id="PTHR11739:SF8">
    <property type="entry name" value="CITRATE SYNTHASE, MITOCHONDRIAL"/>
    <property type="match status" value="1"/>
</dbReference>
<comment type="similarity">
    <text evidence="1 4">Belongs to the citrate synthase family.</text>
</comment>
<dbReference type="GO" id="GO:0006101">
    <property type="term" value="P:citrate metabolic process"/>
    <property type="evidence" value="ECO:0007669"/>
    <property type="project" value="InterPro"/>
</dbReference>
<evidence type="ECO:0000313" key="5">
    <source>
        <dbReference type="EMBL" id="OEJ92303.1"/>
    </source>
</evidence>
<dbReference type="Pfam" id="PF00285">
    <property type="entry name" value="Citrate_synt"/>
    <property type="match status" value="1"/>
</dbReference>
<proteinExistence type="inferred from homology"/>
<dbReference type="GO" id="GO:0005975">
    <property type="term" value="P:carbohydrate metabolic process"/>
    <property type="evidence" value="ECO:0007669"/>
    <property type="project" value="TreeGrafter"/>
</dbReference>
<dbReference type="FunFam" id="1.10.230.10:FF:000001">
    <property type="entry name" value="Citrate synthase"/>
    <property type="match status" value="1"/>
</dbReference>
<accession>A0A1E5S001</accession>
<protein>
    <recommendedName>
        <fullName evidence="4">Citrate synthase</fullName>
    </recommendedName>
</protein>
<reference evidence="6" key="1">
    <citation type="journal article" date="2016" name="Genome Announc.">
        <title>Genome sequences of three species of Hanseniaspora isolated from spontaneous wine fermentations.</title>
        <authorList>
            <person name="Sternes P.R."/>
            <person name="Lee D."/>
            <person name="Kutyna D.R."/>
            <person name="Borneman A.R."/>
        </authorList>
    </citation>
    <scope>NUCLEOTIDE SEQUENCE [LARGE SCALE GENOMIC DNA]</scope>
    <source>
        <strain evidence="6">AWRI3579</strain>
    </source>
</reference>
<dbReference type="AlphaFoldDB" id="A0A1E5S001"/>
<dbReference type="GO" id="GO:0046912">
    <property type="term" value="F:acyltransferase activity, acyl groups converted into alkyl on transfer"/>
    <property type="evidence" value="ECO:0007669"/>
    <property type="project" value="InterPro"/>
</dbReference>
<dbReference type="InterPro" id="IPR016142">
    <property type="entry name" value="Citrate_synth-like_lrg_a-sub"/>
</dbReference>
<dbReference type="FunCoup" id="A0A1E5S001">
    <property type="interactions" value="1011"/>
</dbReference>
<dbReference type="Gene3D" id="1.10.580.10">
    <property type="entry name" value="Citrate Synthase, domain 1"/>
    <property type="match status" value="1"/>
</dbReference>
<evidence type="ECO:0000313" key="6">
    <source>
        <dbReference type="Proteomes" id="UP000095728"/>
    </source>
</evidence>
<dbReference type="PROSITE" id="PS00480">
    <property type="entry name" value="CITRATE_SYNTHASE"/>
    <property type="match status" value="1"/>
</dbReference>
<evidence type="ECO:0000256" key="3">
    <source>
        <dbReference type="PIRSR" id="PIRSR610109-1"/>
    </source>
</evidence>
<dbReference type="Proteomes" id="UP000095728">
    <property type="component" value="Unassembled WGS sequence"/>
</dbReference>
<gene>
    <name evidence="5" type="ORF">AWRI3579_g136</name>
</gene>
<evidence type="ECO:0000256" key="2">
    <source>
        <dbReference type="ARBA" id="ARBA00022679"/>
    </source>
</evidence>
<dbReference type="GO" id="GO:0005759">
    <property type="term" value="C:mitochondrial matrix"/>
    <property type="evidence" value="ECO:0007669"/>
    <property type="project" value="TreeGrafter"/>
</dbReference>
<dbReference type="PANTHER" id="PTHR11739">
    <property type="entry name" value="CITRATE SYNTHASE"/>
    <property type="match status" value="1"/>
</dbReference>
<organism evidence="5 6">
    <name type="scientific">Hanseniaspora osmophila</name>
    <dbReference type="NCBI Taxonomy" id="56408"/>
    <lineage>
        <taxon>Eukaryota</taxon>
        <taxon>Fungi</taxon>
        <taxon>Dikarya</taxon>
        <taxon>Ascomycota</taxon>
        <taxon>Saccharomycotina</taxon>
        <taxon>Saccharomycetes</taxon>
        <taxon>Saccharomycodales</taxon>
        <taxon>Saccharomycodaceae</taxon>
        <taxon>Hanseniaspora</taxon>
    </lineage>
</organism>
<dbReference type="InterPro" id="IPR036969">
    <property type="entry name" value="Citrate_synthase_sf"/>
</dbReference>
<feature type="active site" evidence="3">
    <location>
        <position position="331"/>
    </location>
</feature>
<dbReference type="InterPro" id="IPR002020">
    <property type="entry name" value="Citrate_synthase"/>
</dbReference>
<dbReference type="OrthoDB" id="8017587at2759"/>
<feature type="active site" evidence="3">
    <location>
        <position position="377"/>
    </location>
</feature>
<dbReference type="InterPro" id="IPR019810">
    <property type="entry name" value="Citrate_synthase_AS"/>
</dbReference>
<dbReference type="InParanoid" id="A0A1E5S001"/>